<name>A0A1J4J4H3_9EUKA</name>
<organism evidence="10 11">
    <name type="scientific">Tritrichomonas foetus</name>
    <dbReference type="NCBI Taxonomy" id="1144522"/>
    <lineage>
        <taxon>Eukaryota</taxon>
        <taxon>Metamonada</taxon>
        <taxon>Parabasalia</taxon>
        <taxon>Tritrichomonadida</taxon>
        <taxon>Tritrichomonadidae</taxon>
        <taxon>Tritrichomonas</taxon>
    </lineage>
</organism>
<dbReference type="PROSITE" id="PS00125">
    <property type="entry name" value="SER_THR_PHOSPHATASE"/>
    <property type="match status" value="1"/>
</dbReference>
<evidence type="ECO:0000313" key="10">
    <source>
        <dbReference type="EMBL" id="OHS93617.1"/>
    </source>
</evidence>
<dbReference type="InterPro" id="IPR029052">
    <property type="entry name" value="Metallo-depent_PP-like"/>
</dbReference>
<evidence type="ECO:0000256" key="7">
    <source>
        <dbReference type="ARBA" id="ARBA00048336"/>
    </source>
</evidence>
<dbReference type="VEuPathDB" id="TrichDB:TRFO_40092"/>
<evidence type="ECO:0000259" key="9">
    <source>
        <dbReference type="PROSITE" id="PS00125"/>
    </source>
</evidence>
<dbReference type="SMART" id="SM00156">
    <property type="entry name" value="PP2Ac"/>
    <property type="match status" value="1"/>
</dbReference>
<dbReference type="FunFam" id="3.60.21.10:FF:000080">
    <property type="entry name" value="Serine/threonine-protein phosphatase"/>
    <property type="match status" value="1"/>
</dbReference>
<dbReference type="InterPro" id="IPR004843">
    <property type="entry name" value="Calcineurin-like_PHP"/>
</dbReference>
<dbReference type="InterPro" id="IPR050341">
    <property type="entry name" value="PP1_catalytic_subunit"/>
</dbReference>
<accession>A0A1J4J4H3</accession>
<dbReference type="EC" id="3.1.3.16" evidence="8"/>
<keyword evidence="5" id="KW-0464">Manganese</keyword>
<keyword evidence="4" id="KW-0904">Protein phosphatase</keyword>
<evidence type="ECO:0000256" key="5">
    <source>
        <dbReference type="ARBA" id="ARBA00023211"/>
    </source>
</evidence>
<dbReference type="GeneID" id="94847700"/>
<dbReference type="InterPro" id="IPR006186">
    <property type="entry name" value="Ser/Thr-sp_prot-phosphatase"/>
</dbReference>
<dbReference type="PRINTS" id="PR00114">
    <property type="entry name" value="STPHPHTASE"/>
</dbReference>
<dbReference type="RefSeq" id="XP_068346754.1">
    <property type="nucleotide sequence ID" value="XM_068512996.1"/>
</dbReference>
<keyword evidence="3 8" id="KW-0378">Hydrolase</keyword>
<comment type="caution">
    <text evidence="10">The sequence shown here is derived from an EMBL/GenBank/DDBJ whole genome shotgun (WGS) entry which is preliminary data.</text>
</comment>
<dbReference type="OrthoDB" id="1930084at2759"/>
<proteinExistence type="inferred from homology"/>
<dbReference type="EMBL" id="MLAK01001383">
    <property type="protein sequence ID" value="OHS93617.1"/>
    <property type="molecule type" value="Genomic_DNA"/>
</dbReference>
<dbReference type="SUPFAM" id="SSF56300">
    <property type="entry name" value="Metallo-dependent phosphatases"/>
    <property type="match status" value="1"/>
</dbReference>
<dbReference type="GO" id="GO:0005634">
    <property type="term" value="C:nucleus"/>
    <property type="evidence" value="ECO:0007669"/>
    <property type="project" value="TreeGrafter"/>
</dbReference>
<feature type="domain" description="Serine/threonine specific protein phosphatases" evidence="9">
    <location>
        <begin position="147"/>
        <end position="152"/>
    </location>
</feature>
<evidence type="ECO:0000256" key="8">
    <source>
        <dbReference type="RuleBase" id="RU004273"/>
    </source>
</evidence>
<dbReference type="PANTHER" id="PTHR11668">
    <property type="entry name" value="SERINE/THREONINE PROTEIN PHOSPHATASE"/>
    <property type="match status" value="1"/>
</dbReference>
<protein>
    <recommendedName>
        <fullName evidence="8">Serine/threonine-protein phosphatase</fullName>
        <ecNumber evidence="8">3.1.3.16</ecNumber>
    </recommendedName>
</protein>
<evidence type="ECO:0000313" key="11">
    <source>
        <dbReference type="Proteomes" id="UP000179807"/>
    </source>
</evidence>
<reference evidence="10" key="1">
    <citation type="submission" date="2016-10" db="EMBL/GenBank/DDBJ databases">
        <authorList>
            <person name="Benchimol M."/>
            <person name="Almeida L.G."/>
            <person name="Vasconcelos A.T."/>
            <person name="Perreira-Neves A."/>
            <person name="Rosa I.A."/>
            <person name="Tasca T."/>
            <person name="Bogo M.R."/>
            <person name="de Souza W."/>
        </authorList>
    </citation>
    <scope>NUCLEOTIDE SEQUENCE [LARGE SCALE GENOMIC DNA]</scope>
    <source>
        <strain evidence="10">K</strain>
    </source>
</reference>
<dbReference type="GO" id="GO:0005737">
    <property type="term" value="C:cytoplasm"/>
    <property type="evidence" value="ECO:0007669"/>
    <property type="project" value="TreeGrafter"/>
</dbReference>
<dbReference type="GO" id="GO:0004722">
    <property type="term" value="F:protein serine/threonine phosphatase activity"/>
    <property type="evidence" value="ECO:0007669"/>
    <property type="project" value="UniProtKB-EC"/>
</dbReference>
<evidence type="ECO:0000256" key="3">
    <source>
        <dbReference type="ARBA" id="ARBA00022801"/>
    </source>
</evidence>
<keyword evidence="11" id="KW-1185">Reference proteome</keyword>
<evidence type="ECO:0000256" key="2">
    <source>
        <dbReference type="ARBA" id="ARBA00022723"/>
    </source>
</evidence>
<dbReference type="GO" id="GO:0046872">
    <property type="term" value="F:metal ion binding"/>
    <property type="evidence" value="ECO:0007669"/>
    <property type="project" value="UniProtKB-KW"/>
</dbReference>
<comment type="cofactor">
    <cofactor evidence="1">
        <name>Mn(2+)</name>
        <dbReference type="ChEBI" id="CHEBI:29035"/>
    </cofactor>
</comment>
<comment type="catalytic activity">
    <reaction evidence="7 8">
        <text>O-phospho-L-threonyl-[protein] + H2O = L-threonyl-[protein] + phosphate</text>
        <dbReference type="Rhea" id="RHEA:47004"/>
        <dbReference type="Rhea" id="RHEA-COMP:11060"/>
        <dbReference type="Rhea" id="RHEA-COMP:11605"/>
        <dbReference type="ChEBI" id="CHEBI:15377"/>
        <dbReference type="ChEBI" id="CHEBI:30013"/>
        <dbReference type="ChEBI" id="CHEBI:43474"/>
        <dbReference type="ChEBI" id="CHEBI:61977"/>
        <dbReference type="EC" id="3.1.3.16"/>
    </reaction>
</comment>
<comment type="catalytic activity">
    <reaction evidence="6">
        <text>O-phospho-L-seryl-[protein] + H2O = L-seryl-[protein] + phosphate</text>
        <dbReference type="Rhea" id="RHEA:20629"/>
        <dbReference type="Rhea" id="RHEA-COMP:9863"/>
        <dbReference type="Rhea" id="RHEA-COMP:11604"/>
        <dbReference type="ChEBI" id="CHEBI:15377"/>
        <dbReference type="ChEBI" id="CHEBI:29999"/>
        <dbReference type="ChEBI" id="CHEBI:43474"/>
        <dbReference type="ChEBI" id="CHEBI:83421"/>
        <dbReference type="EC" id="3.1.3.16"/>
    </reaction>
</comment>
<evidence type="ECO:0000256" key="6">
    <source>
        <dbReference type="ARBA" id="ARBA00047761"/>
    </source>
</evidence>
<evidence type="ECO:0000256" key="1">
    <source>
        <dbReference type="ARBA" id="ARBA00001936"/>
    </source>
</evidence>
<dbReference type="Proteomes" id="UP000179807">
    <property type="component" value="Unassembled WGS sequence"/>
</dbReference>
<dbReference type="Gene3D" id="3.60.21.10">
    <property type="match status" value="1"/>
</dbReference>
<evidence type="ECO:0000256" key="4">
    <source>
        <dbReference type="ARBA" id="ARBA00022912"/>
    </source>
</evidence>
<comment type="similarity">
    <text evidence="8">Belongs to the PPP phosphatase family.</text>
</comment>
<dbReference type="AlphaFoldDB" id="A0A1J4J4H3"/>
<sequence>MFYFQMNTLKGLDHLLNFYSNLYQSKMSEHDPFIRVNQIIDKLWGIVDKSSDPDVLTINEIKLITDRAKTTVALQPVCLELLPPLVVCGDIHGQFFDLLRIFHKCGDPKNTNYLFLGDYVDRGKLSINTICLLLLYKIKYPKNFFLLRGNHESAMINKQYGFFEECKRKYNTKIFEWFNDVFDWLPISAMIDNRILCTHGGISPNLNSITQLKEIKRPLQIPETGLVCDLLWSDPDSDCEDFEENDRGTGFVYGSNSAQSLLDKCGLDLIVRAHQSINRGYDFPFKPVRNVVTVFSAPNYCGEYGNSGAVMTVSENMVCKFVTFKPMKRQALISDIQRPVPYSDDLNVSDSTIQ</sequence>
<keyword evidence="2" id="KW-0479">Metal-binding</keyword>
<dbReference type="PANTHER" id="PTHR11668:SF300">
    <property type="entry name" value="SERINE_THREONINE-PROTEIN PHOSPHATASE"/>
    <property type="match status" value="1"/>
</dbReference>
<dbReference type="Pfam" id="PF00149">
    <property type="entry name" value="Metallophos"/>
    <property type="match status" value="1"/>
</dbReference>
<gene>
    <name evidence="10" type="primary">GLC7</name>
    <name evidence="10" type="ORF">TRFO_40092</name>
</gene>